<dbReference type="InParanoid" id="A0A2K3CRG1"/>
<dbReference type="RefSeq" id="XP_042915021.1">
    <property type="nucleotide sequence ID" value="XM_043072562.1"/>
</dbReference>
<dbReference type="Gramene" id="PNW70867">
    <property type="protein sequence ID" value="PNW70867"/>
    <property type="gene ID" value="CHLRE_17g736800v5"/>
</dbReference>
<feature type="compositionally biased region" description="Low complexity" evidence="1">
    <location>
        <begin position="881"/>
        <end position="896"/>
    </location>
</feature>
<feature type="chain" id="PRO_5014418770" description="Pherophorin domain-containing protein" evidence="3">
    <location>
        <begin position="20"/>
        <end position="1734"/>
    </location>
</feature>
<feature type="region of interest" description="Disordered" evidence="1">
    <location>
        <begin position="1138"/>
        <end position="1191"/>
    </location>
</feature>
<dbReference type="Proteomes" id="UP000006906">
    <property type="component" value="Chromosome 17"/>
</dbReference>
<organism evidence="4 5">
    <name type="scientific">Chlamydomonas reinhardtii</name>
    <name type="common">Chlamydomonas smithii</name>
    <dbReference type="NCBI Taxonomy" id="3055"/>
    <lineage>
        <taxon>Eukaryota</taxon>
        <taxon>Viridiplantae</taxon>
        <taxon>Chlorophyta</taxon>
        <taxon>core chlorophytes</taxon>
        <taxon>Chlorophyceae</taxon>
        <taxon>CS clade</taxon>
        <taxon>Chlamydomonadales</taxon>
        <taxon>Chlamydomonadaceae</taxon>
        <taxon>Chlamydomonas</taxon>
    </lineage>
</organism>
<dbReference type="PANTHER" id="PTHR48184:SF3">
    <property type="entry name" value="SCP DOMAIN-CONTAINING PROTEIN"/>
    <property type="match status" value="1"/>
</dbReference>
<gene>
    <name evidence="4" type="ORF">CHLRE_17g736800v5</name>
</gene>
<feature type="compositionally biased region" description="Low complexity" evidence="1">
    <location>
        <begin position="1434"/>
        <end position="1452"/>
    </location>
</feature>
<feature type="compositionally biased region" description="Low complexity" evidence="1">
    <location>
        <begin position="1243"/>
        <end position="1259"/>
    </location>
</feature>
<name>A0A2K3CRG1_CHLRE</name>
<evidence type="ECO:0000313" key="5">
    <source>
        <dbReference type="Proteomes" id="UP000006906"/>
    </source>
</evidence>
<feature type="region of interest" description="Disordered" evidence="1">
    <location>
        <begin position="524"/>
        <end position="568"/>
    </location>
</feature>
<keyword evidence="3" id="KW-0732">Signal</keyword>
<feature type="region of interest" description="Disordered" evidence="1">
    <location>
        <begin position="1663"/>
        <end position="1734"/>
    </location>
</feature>
<evidence type="ECO:0000256" key="2">
    <source>
        <dbReference type="SAM" id="Phobius"/>
    </source>
</evidence>
<dbReference type="EMBL" id="CM008978">
    <property type="protein sequence ID" value="PNW70867.1"/>
    <property type="molecule type" value="Genomic_DNA"/>
</dbReference>
<feature type="compositionally biased region" description="Pro residues" evidence="1">
    <location>
        <begin position="553"/>
        <end position="567"/>
    </location>
</feature>
<protein>
    <recommendedName>
        <fullName evidence="6">Pherophorin domain-containing protein</fullName>
    </recommendedName>
</protein>
<feature type="region of interest" description="Disordered" evidence="1">
    <location>
        <begin position="1239"/>
        <end position="1260"/>
    </location>
</feature>
<keyword evidence="5" id="KW-1185">Reference proteome</keyword>
<feature type="region of interest" description="Disordered" evidence="1">
    <location>
        <begin position="1307"/>
        <end position="1333"/>
    </location>
</feature>
<feature type="region of interest" description="Disordered" evidence="1">
    <location>
        <begin position="689"/>
        <end position="739"/>
    </location>
</feature>
<dbReference type="ExpressionAtlas" id="A0A2K3CRG1">
    <property type="expression patterns" value="baseline"/>
</dbReference>
<keyword evidence="2" id="KW-1133">Transmembrane helix</keyword>
<dbReference type="OrthoDB" id="549845at2759"/>
<evidence type="ECO:0000313" key="4">
    <source>
        <dbReference type="EMBL" id="PNW70867.1"/>
    </source>
</evidence>
<feature type="region of interest" description="Disordered" evidence="1">
    <location>
        <begin position="1494"/>
        <end position="1537"/>
    </location>
</feature>
<keyword evidence="2" id="KW-0812">Transmembrane</keyword>
<dbReference type="PANTHER" id="PTHR48184">
    <property type="entry name" value="RICIN B-TYPE LECTIN DOMAIN-CONTAINING PROTEIN"/>
    <property type="match status" value="1"/>
</dbReference>
<feature type="region of interest" description="Disordered" evidence="1">
    <location>
        <begin position="1566"/>
        <end position="1606"/>
    </location>
</feature>
<feature type="compositionally biased region" description="Low complexity" evidence="1">
    <location>
        <begin position="433"/>
        <end position="453"/>
    </location>
</feature>
<feature type="region of interest" description="Disordered" evidence="1">
    <location>
        <begin position="996"/>
        <end position="1067"/>
    </location>
</feature>
<accession>A0A2K3CRG1</accession>
<feature type="region of interest" description="Disordered" evidence="1">
    <location>
        <begin position="873"/>
        <end position="896"/>
    </location>
</feature>
<dbReference type="GeneID" id="5725164"/>
<keyword evidence="2" id="KW-0472">Membrane</keyword>
<feature type="compositionally biased region" description="Basic and acidic residues" evidence="1">
    <location>
        <begin position="1055"/>
        <end position="1067"/>
    </location>
</feature>
<evidence type="ECO:0000256" key="3">
    <source>
        <dbReference type="SAM" id="SignalP"/>
    </source>
</evidence>
<reference evidence="4 5" key="1">
    <citation type="journal article" date="2007" name="Science">
        <title>The Chlamydomonas genome reveals the evolution of key animal and plant functions.</title>
        <authorList>
            <person name="Merchant S.S."/>
            <person name="Prochnik S.E."/>
            <person name="Vallon O."/>
            <person name="Harris E.H."/>
            <person name="Karpowicz S.J."/>
            <person name="Witman G.B."/>
            <person name="Terry A."/>
            <person name="Salamov A."/>
            <person name="Fritz-Laylin L.K."/>
            <person name="Marechal-Drouard L."/>
            <person name="Marshall W.F."/>
            <person name="Qu L.H."/>
            <person name="Nelson D.R."/>
            <person name="Sanderfoot A.A."/>
            <person name="Spalding M.H."/>
            <person name="Kapitonov V.V."/>
            <person name="Ren Q."/>
            <person name="Ferris P."/>
            <person name="Lindquist E."/>
            <person name="Shapiro H."/>
            <person name="Lucas S.M."/>
            <person name="Grimwood J."/>
            <person name="Schmutz J."/>
            <person name="Cardol P."/>
            <person name="Cerutti H."/>
            <person name="Chanfreau G."/>
            <person name="Chen C.L."/>
            <person name="Cognat V."/>
            <person name="Croft M.T."/>
            <person name="Dent R."/>
            <person name="Dutcher S."/>
            <person name="Fernandez E."/>
            <person name="Fukuzawa H."/>
            <person name="Gonzalez-Ballester D."/>
            <person name="Gonzalez-Halphen D."/>
            <person name="Hallmann A."/>
            <person name="Hanikenne M."/>
            <person name="Hippler M."/>
            <person name="Inwood W."/>
            <person name="Jabbari K."/>
            <person name="Kalanon M."/>
            <person name="Kuras R."/>
            <person name="Lefebvre P.A."/>
            <person name="Lemaire S.D."/>
            <person name="Lobanov A.V."/>
            <person name="Lohr M."/>
            <person name="Manuell A."/>
            <person name="Meier I."/>
            <person name="Mets L."/>
            <person name="Mittag M."/>
            <person name="Mittelmeier T."/>
            <person name="Moroney J.V."/>
            <person name="Moseley J."/>
            <person name="Napoli C."/>
            <person name="Nedelcu A.M."/>
            <person name="Niyogi K."/>
            <person name="Novoselov S.V."/>
            <person name="Paulsen I.T."/>
            <person name="Pazour G."/>
            <person name="Purton S."/>
            <person name="Ral J.P."/>
            <person name="Riano-Pachon D.M."/>
            <person name="Riekhof W."/>
            <person name="Rymarquis L."/>
            <person name="Schroda M."/>
            <person name="Stern D."/>
            <person name="Umen J."/>
            <person name="Willows R."/>
            <person name="Wilson N."/>
            <person name="Zimmer S.L."/>
            <person name="Allmer J."/>
            <person name="Balk J."/>
            <person name="Bisova K."/>
            <person name="Chen C.J."/>
            <person name="Elias M."/>
            <person name="Gendler K."/>
            <person name="Hauser C."/>
            <person name="Lamb M.R."/>
            <person name="Ledford H."/>
            <person name="Long J.C."/>
            <person name="Minagawa J."/>
            <person name="Page M.D."/>
            <person name="Pan J."/>
            <person name="Pootakham W."/>
            <person name="Roje S."/>
            <person name="Rose A."/>
            <person name="Stahlberg E."/>
            <person name="Terauchi A.M."/>
            <person name="Yang P."/>
            <person name="Ball S."/>
            <person name="Bowler C."/>
            <person name="Dieckmann C.L."/>
            <person name="Gladyshev V.N."/>
            <person name="Green P."/>
            <person name="Jorgensen R."/>
            <person name="Mayfield S."/>
            <person name="Mueller-Roeber B."/>
            <person name="Rajamani S."/>
            <person name="Sayre R.T."/>
            <person name="Brokstein P."/>
            <person name="Dubchak I."/>
            <person name="Goodstein D."/>
            <person name="Hornick L."/>
            <person name="Huang Y.W."/>
            <person name="Jhaveri J."/>
            <person name="Luo Y."/>
            <person name="Martinez D."/>
            <person name="Ngau W.C."/>
            <person name="Otillar B."/>
            <person name="Poliakov A."/>
            <person name="Porter A."/>
            <person name="Szajkowski L."/>
            <person name="Werner G."/>
            <person name="Zhou K."/>
            <person name="Grigoriev I.V."/>
            <person name="Rokhsar D.S."/>
            <person name="Grossman A.R."/>
        </authorList>
    </citation>
    <scope>NUCLEOTIDE SEQUENCE [LARGE SCALE GENOMIC DNA]</scope>
    <source>
        <strain evidence="5">CC-503</strain>
    </source>
</reference>
<proteinExistence type="predicted"/>
<feature type="compositionally biased region" description="Polar residues" evidence="1">
    <location>
        <begin position="454"/>
        <end position="467"/>
    </location>
</feature>
<sequence>MLLLIAVALLTMGLQQVTAQSCSGSTWTGGGSPMYDCSSNMTAYVSSNITTPSSAIGGSAGGLAGPPYWGTSSKCLSGEPTVLAEQLTSWFTGNNGATSCNITVYFDTYAAVRHTGECCLRCQLRIPRVGILIVHKGAAKSNISPNLTLLPVWGSPVTTSCGSEPAAKCGTSDNVFWYTCSFSGTLTYVAGITFGVQDNGYKVFDAVRLIGYRGYMPPSPPVFSPPSPAPPSPSPPSPAPPSPNPPSPAPPSPAPPSPPPSPAPPSPKPPSPAPPSPAPPSPPPSPVPPSPAPPSPPPSPAPPSPSPPSPPPSPAPPSPAPPSPPPSPQPPSPGPPSPAPPSPAPPNPVPPSPAPPMPPPSPTPPSPDPPSPGPPSPLPPSPPPSPPPPSPMPPSPAPPSPTPPNPAPPSPEPPSPVPPAPPSPAPPSPPGASKPSTAQSLSSQPSPSLPGASITCTTKPSTAQPCSAQPGAAKPRTSKSGSAFTRAAQPRTAQPGATKPSAAITYSTVTPASQPWAPCSPIACTTKPKPASQPGSAEPSTTHATKPAACASFPPPSPPKPPQPPFIIPSIGVPPEYVAVNDSLPQGYLTVTQVVDVPDDLATSPEALAALFPGGASLAVTGKNIRVPVEITTAVQATAVLTTSLGISTQVEVGCNSAFLDAFRSELALRANLTTDIISNVSCNAGAPQQAASRHHRRRLYSSDSQGGIAGGGEPYSDAWDGGEQKDEAGLELDDGYGGDGDGAGAEMRRLLAAAASGTCPATGAGSLSLLVVLSVPAAATNNSQLYKSQIAAALDAWTAESAAGSGAPGMLQLCGPSMDDIVTTTTVRVVSEVALSSMGASNLSSVCGSADLTTTTALGGAGSSVACRVTAASTGDDGRPPAVSNPSPAPASAPVSAAGATTSYLSIIIAAAVTGGVVGAVCLAVIGIVARRRSREKRQREAGDPGELSSSELDHGQAGTETNQFYVGAEAAASAGSGVEAGGILAVILPTGATRGSSSARPVAGTAGATAAGASGGGNAFGRRTADMSAAEESEIRSAFQHALQSAGPPPLPRSDDWSVHGRHADPTSSALVPLAVSAPPAGGAAAWSGPNGPMSADQATIGTWGGSSGGPGTGSGYVGGGAAAAGAPAMRASFDRRASSPGISGRSVRVSRRVQPLGNSNQVPLQSRGASPAVSGAHISSGGLPPVELSGPQEPQAFRSFASMSGATGAAAAASAPVAGSFRRQSLVMNPAFESDWEPRASPAAGAAAGTSAHGGARPMSGSVIVARATAGGGAAADGASRVAGSPTGSEAISLFERFKSQLTGGLNSASGRPASIDGSPGGSPRAGNRGLSLRNITAMFKEGGGSGAGTSVRPSLDGLPVANGGGAAAGMAAGGALGLPLREDVPDIEGAPPLETRGSGGAALARHQMSEAPPRLRGTLGGRSSNLRPTLASPLGPGGAAAATPASGAAAGGSGAAALAQAMSSGGAVRRFMVSPAAGASTVGVRFAASIPEGSPEHSPSTGADDAIADGGAAVTGVPPPPPRAPNSAAPAGAGAPVPVLGSPLAPPSAFALGARPSRLLRKAKTQTASPSLHGDELGAFDDDEPGAGLQQRQRPGAAASALSAISPANVRAGAAAGQRSTDTGMLSSAAGASAAAAAAAAPSPGIRSSVRRAMFPTGSKSASVLGGRRATHSGVPDDVAVPGARSAKPPSLLSPDASASRAPAPAAAKQPLREAFAPVPDAGPPGSLNA</sequence>
<feature type="compositionally biased region" description="Polar residues" evidence="1">
    <location>
        <begin position="533"/>
        <end position="544"/>
    </location>
</feature>
<feature type="compositionally biased region" description="Pro residues" evidence="1">
    <location>
        <begin position="223"/>
        <end position="432"/>
    </location>
</feature>
<feature type="compositionally biased region" description="Polar residues" evidence="1">
    <location>
        <begin position="1159"/>
        <end position="1171"/>
    </location>
</feature>
<feature type="region of interest" description="Disordered" evidence="1">
    <location>
        <begin position="1390"/>
        <end position="1455"/>
    </location>
</feature>
<feature type="compositionally biased region" description="Low complexity" evidence="1">
    <location>
        <begin position="1141"/>
        <end position="1150"/>
    </location>
</feature>
<feature type="compositionally biased region" description="Low complexity" evidence="1">
    <location>
        <begin position="1506"/>
        <end position="1520"/>
    </location>
</feature>
<feature type="compositionally biased region" description="Low complexity" evidence="1">
    <location>
        <begin position="1005"/>
        <end position="1014"/>
    </location>
</feature>
<evidence type="ECO:0000256" key="1">
    <source>
        <dbReference type="SAM" id="MobiDB-lite"/>
    </source>
</evidence>
<feature type="signal peptide" evidence="3">
    <location>
        <begin position="1"/>
        <end position="19"/>
    </location>
</feature>
<evidence type="ECO:0008006" key="6">
    <source>
        <dbReference type="Google" id="ProtNLM"/>
    </source>
</evidence>
<feature type="region of interest" description="Disordered" evidence="1">
    <location>
        <begin position="223"/>
        <end position="501"/>
    </location>
</feature>
<feature type="transmembrane region" description="Helical" evidence="2">
    <location>
        <begin position="905"/>
        <end position="931"/>
    </location>
</feature>
<dbReference type="KEGG" id="cre:CHLRE_17g736800v5"/>
<feature type="compositionally biased region" description="Low complexity" evidence="1">
    <location>
        <begin position="1690"/>
        <end position="1713"/>
    </location>
</feature>
<feature type="region of interest" description="Disordered" evidence="1">
    <location>
        <begin position="934"/>
        <end position="959"/>
    </location>
</feature>